<evidence type="ECO:0000256" key="2">
    <source>
        <dbReference type="SAM" id="MobiDB-lite"/>
    </source>
</evidence>
<evidence type="ECO:0000313" key="4">
    <source>
        <dbReference type="Proteomes" id="UP000031737"/>
    </source>
</evidence>
<keyword evidence="1" id="KW-0175">Coiled coil</keyword>
<keyword evidence="4" id="KW-1185">Reference proteome</keyword>
<proteinExistence type="predicted"/>
<dbReference type="AlphaFoldDB" id="A0A061J435"/>
<accession>A0A061J435</accession>
<protein>
    <submittedName>
        <fullName evidence="3">Uncharacterized protein</fullName>
    </submittedName>
</protein>
<evidence type="ECO:0000256" key="1">
    <source>
        <dbReference type="SAM" id="Coils"/>
    </source>
</evidence>
<organism evidence="3 4">
    <name type="scientific">Trypanosoma rangeli SC58</name>
    <dbReference type="NCBI Taxonomy" id="429131"/>
    <lineage>
        <taxon>Eukaryota</taxon>
        <taxon>Discoba</taxon>
        <taxon>Euglenozoa</taxon>
        <taxon>Kinetoplastea</taxon>
        <taxon>Metakinetoplastina</taxon>
        <taxon>Trypanosomatida</taxon>
        <taxon>Trypanosomatidae</taxon>
        <taxon>Trypanosoma</taxon>
        <taxon>Herpetosoma</taxon>
    </lineage>
</organism>
<feature type="region of interest" description="Disordered" evidence="2">
    <location>
        <begin position="1"/>
        <end position="31"/>
    </location>
</feature>
<evidence type="ECO:0000313" key="3">
    <source>
        <dbReference type="EMBL" id="ESL08911.1"/>
    </source>
</evidence>
<dbReference type="OrthoDB" id="244888at2759"/>
<reference evidence="3 4" key="1">
    <citation type="submission" date="2013-07" db="EMBL/GenBank/DDBJ databases">
        <authorList>
            <person name="Stoco P.H."/>
            <person name="Wagner G."/>
            <person name="Gerber A."/>
            <person name="Zaha A."/>
            <person name="Thompson C."/>
            <person name="Bartholomeu D.C."/>
            <person name="Luckemeyer D.D."/>
            <person name="Bahia D."/>
            <person name="Loreto E."/>
            <person name="Prestes E.B."/>
            <person name="Lima F.M."/>
            <person name="Rodrigues-Luiz G."/>
            <person name="Vallejo G.A."/>
            <person name="Filho J.F."/>
            <person name="Monteiro K.M."/>
            <person name="Tyler K.M."/>
            <person name="de Almeida L.G."/>
            <person name="Ortiz M.F."/>
            <person name="Siervo M.A."/>
            <person name="de Moraes M.H."/>
            <person name="Cunha O.L."/>
            <person name="Mendonca-Neto R."/>
            <person name="Silva R."/>
            <person name="Teixeira S.M."/>
            <person name="Murta S.M."/>
            <person name="Sincero T.C."/>
            <person name="Mendes T.A."/>
            <person name="Urmenyi T.P."/>
            <person name="Silva V.G."/>
            <person name="da Rocha W.D."/>
            <person name="Andersson B."/>
            <person name="Romanha A.J."/>
            <person name="Steindel M."/>
            <person name="de Vasconcelos A.T."/>
            <person name="Grisard E.C."/>
        </authorList>
    </citation>
    <scope>NUCLEOTIDE SEQUENCE [LARGE SCALE GENOMIC DNA]</scope>
    <source>
        <strain evidence="3 4">SC58</strain>
    </source>
</reference>
<feature type="coiled-coil region" evidence="1">
    <location>
        <begin position="32"/>
        <end position="67"/>
    </location>
</feature>
<dbReference type="EMBL" id="AUPL01003378">
    <property type="protein sequence ID" value="ESL08911.1"/>
    <property type="molecule type" value="Genomic_DNA"/>
</dbReference>
<sequence>MSHGDTPLQSDSAPNCWVDEGPSTQTPKNDSFAHLIRAREEQQKRIRDALEEQNRQLRVRLAFEEANQCGATSASSAAAVCRLSSRSPSKQPTVPVEEFITFVTEMKHLINYAQEADLVALHALQDRVDFQKRDLTQRIGELEAQMIAMRRREEFGYASGDNPFALMTHSSAGVHEDKPALEYVLHELENVRRTAEEVAQRARKIDETLERQQTSSCLFERDLNALETKMVDFEFLPTLFRQEAMALEERYVEFTHRVQEEMAQKQEQPPLSFEGNAGPIRLLQEQLQAVERAVVELGQRDTVAAKDHVTSDMNDLVCRLVNAKVQEIKETIESSLWEKLQELHKAASNTAGGDPTLSPGEGAPLGSNRMGDTTTSLLEDLAERVQHLETTLHAVTKRHSTEEFSVKEQLVESPTNVLEGAAVILERAIARSETSFIDASILDTRELVERVERIETQVNALEDRLIYFTTKLETRNTEHKTPTGQCVPTTDIGVQCSPIVESDGNHVVISTKSRPPQEGVNHHLQDELELAALGLYTGAVEHLGMPRNVDATTPPNGGQYVDDNISMALPPAYAATLCTRRRKPATREETRTISFGPFKAPHMTITPESLSKTIAAMHERKRHKEDAVKKVIAALRDVQKQFSKLSEREPPAQRNGTRRSGCERTTSSTQEDSDPLLETIVSQKEAIHFKEKQLMILRNKLWREIAQLEEDERELLA</sequence>
<gene>
    <name evidence="3" type="ORF">TRSC58_03378</name>
</gene>
<dbReference type="VEuPathDB" id="TriTrypDB:TRSC58_03378"/>
<dbReference type="Proteomes" id="UP000031737">
    <property type="component" value="Unassembled WGS sequence"/>
</dbReference>
<feature type="region of interest" description="Disordered" evidence="2">
    <location>
        <begin position="347"/>
        <end position="373"/>
    </location>
</feature>
<feature type="region of interest" description="Disordered" evidence="2">
    <location>
        <begin position="643"/>
        <end position="677"/>
    </location>
</feature>
<name>A0A061J435_TRYRA</name>
<comment type="caution">
    <text evidence="3">The sequence shown here is derived from an EMBL/GenBank/DDBJ whole genome shotgun (WGS) entry which is preliminary data.</text>
</comment>